<evidence type="ECO:0000256" key="1">
    <source>
        <dbReference type="SAM" id="MobiDB-lite"/>
    </source>
</evidence>
<evidence type="ECO:0000313" key="2">
    <source>
        <dbReference type="EMBL" id="KAK6772575.1"/>
    </source>
</evidence>
<dbReference type="AlphaFoldDB" id="A0AAN8SQ88"/>
<feature type="region of interest" description="Disordered" evidence="1">
    <location>
        <begin position="94"/>
        <end position="120"/>
    </location>
</feature>
<sequence length="172" mass="18783">MTGYYISVDLSPCAGARLPNRTIGLRRAFVPSPIDGGLASLSLMTWYRRGLRNVVVVKAEVALFILEDLLKYQRRTGLPGRDVWQNAWPPALEARPEGGGSQVSESARAFSKNPAPMGIRPGRPSLSAGASWALPRSPIRCLDVSYTPRGAKRAYGLALPFDLFSRVTRNAQ</sequence>
<gene>
    <name evidence="2" type="ORF">RDI58_030194</name>
</gene>
<dbReference type="EMBL" id="JBANQN010000040">
    <property type="protein sequence ID" value="KAK6772575.1"/>
    <property type="molecule type" value="Genomic_DNA"/>
</dbReference>
<keyword evidence="3" id="KW-1185">Reference proteome</keyword>
<organism evidence="2 3">
    <name type="scientific">Solanum bulbocastanum</name>
    <name type="common">Wild potato</name>
    <dbReference type="NCBI Taxonomy" id="147425"/>
    <lineage>
        <taxon>Eukaryota</taxon>
        <taxon>Viridiplantae</taxon>
        <taxon>Streptophyta</taxon>
        <taxon>Embryophyta</taxon>
        <taxon>Tracheophyta</taxon>
        <taxon>Spermatophyta</taxon>
        <taxon>Magnoliopsida</taxon>
        <taxon>eudicotyledons</taxon>
        <taxon>Gunneridae</taxon>
        <taxon>Pentapetalae</taxon>
        <taxon>asterids</taxon>
        <taxon>lamiids</taxon>
        <taxon>Solanales</taxon>
        <taxon>Solanaceae</taxon>
        <taxon>Solanoideae</taxon>
        <taxon>Solaneae</taxon>
        <taxon>Solanum</taxon>
    </lineage>
</organism>
<reference evidence="2 3" key="1">
    <citation type="submission" date="2024-02" db="EMBL/GenBank/DDBJ databases">
        <title>de novo genome assembly of Solanum bulbocastanum strain 11H21.</title>
        <authorList>
            <person name="Hosaka A.J."/>
        </authorList>
    </citation>
    <scope>NUCLEOTIDE SEQUENCE [LARGE SCALE GENOMIC DNA]</scope>
    <source>
        <tissue evidence="2">Young leaves</tissue>
    </source>
</reference>
<comment type="caution">
    <text evidence="2">The sequence shown here is derived from an EMBL/GenBank/DDBJ whole genome shotgun (WGS) entry which is preliminary data.</text>
</comment>
<name>A0AAN8SQ88_SOLBU</name>
<protein>
    <submittedName>
        <fullName evidence="2">Uncharacterized protein</fullName>
    </submittedName>
</protein>
<dbReference type="Proteomes" id="UP001371456">
    <property type="component" value="Unassembled WGS sequence"/>
</dbReference>
<evidence type="ECO:0000313" key="3">
    <source>
        <dbReference type="Proteomes" id="UP001371456"/>
    </source>
</evidence>
<accession>A0AAN8SQ88</accession>
<proteinExistence type="predicted"/>